<evidence type="ECO:0000256" key="4">
    <source>
        <dbReference type="ARBA" id="ARBA00022723"/>
    </source>
</evidence>
<reference evidence="7 8" key="1">
    <citation type="journal article" date="2016" name="Front. Microbiol.">
        <title>Fuerstia marisgermanicae gen. nov., sp. nov., an Unusual Member of the Phylum Planctomycetes from the German Wadden Sea.</title>
        <authorList>
            <person name="Kohn T."/>
            <person name="Heuer A."/>
            <person name="Jogler M."/>
            <person name="Vollmers J."/>
            <person name="Boedeker C."/>
            <person name="Bunk B."/>
            <person name="Rast P."/>
            <person name="Borchert D."/>
            <person name="Glockner I."/>
            <person name="Freese H.M."/>
            <person name="Klenk H.P."/>
            <person name="Overmann J."/>
            <person name="Kaster A.K."/>
            <person name="Rohde M."/>
            <person name="Wiegand S."/>
            <person name="Jogler C."/>
        </authorList>
    </citation>
    <scope>NUCLEOTIDE SEQUENCE [LARGE SCALE GENOMIC DNA]</scope>
    <source>
        <strain evidence="7 8">NH11</strain>
    </source>
</reference>
<keyword evidence="8" id="KW-1185">Reference proteome</keyword>
<evidence type="ECO:0000256" key="6">
    <source>
        <dbReference type="RuleBase" id="RU003512"/>
    </source>
</evidence>
<keyword evidence="3 6" id="KW-0813">Transport</keyword>
<protein>
    <submittedName>
        <fullName evidence="7">Tromp-1</fullName>
    </submittedName>
</protein>
<keyword evidence="5" id="KW-0732">Signal</keyword>
<dbReference type="InterPro" id="IPR006127">
    <property type="entry name" value="ZnuA-like"/>
</dbReference>
<dbReference type="EMBL" id="CP017641">
    <property type="protein sequence ID" value="APZ92683.1"/>
    <property type="molecule type" value="Genomic_DNA"/>
</dbReference>
<evidence type="ECO:0000256" key="5">
    <source>
        <dbReference type="ARBA" id="ARBA00022729"/>
    </source>
</evidence>
<dbReference type="GO" id="GO:0030313">
    <property type="term" value="C:cell envelope"/>
    <property type="evidence" value="ECO:0007669"/>
    <property type="project" value="UniProtKB-SubCell"/>
</dbReference>
<dbReference type="PRINTS" id="PR00691">
    <property type="entry name" value="ADHESINB"/>
</dbReference>
<dbReference type="PANTHER" id="PTHR42953:SF1">
    <property type="entry name" value="METAL-BINDING PROTEIN HI_0362-RELATED"/>
    <property type="match status" value="1"/>
</dbReference>
<dbReference type="GO" id="GO:0046872">
    <property type="term" value="F:metal ion binding"/>
    <property type="evidence" value="ECO:0007669"/>
    <property type="project" value="UniProtKB-KW"/>
</dbReference>
<dbReference type="STRING" id="1891926.Fuma_02294"/>
<comment type="subcellular location">
    <subcellularLocation>
        <location evidence="1">Cell envelope</location>
    </subcellularLocation>
</comment>
<evidence type="ECO:0000256" key="1">
    <source>
        <dbReference type="ARBA" id="ARBA00004196"/>
    </source>
</evidence>
<dbReference type="PANTHER" id="PTHR42953">
    <property type="entry name" value="HIGH-AFFINITY ZINC UPTAKE SYSTEM PROTEIN ZNUA-RELATED"/>
    <property type="match status" value="1"/>
</dbReference>
<proteinExistence type="inferred from homology"/>
<dbReference type="Proteomes" id="UP000187735">
    <property type="component" value="Chromosome"/>
</dbReference>
<evidence type="ECO:0000256" key="2">
    <source>
        <dbReference type="ARBA" id="ARBA00011028"/>
    </source>
</evidence>
<evidence type="ECO:0000313" key="8">
    <source>
        <dbReference type="Proteomes" id="UP000187735"/>
    </source>
</evidence>
<dbReference type="AlphaFoldDB" id="A0A1P8WF65"/>
<dbReference type="Pfam" id="PF01297">
    <property type="entry name" value="ZnuA"/>
    <property type="match status" value="1"/>
</dbReference>
<keyword evidence="4" id="KW-0479">Metal-binding</keyword>
<dbReference type="InterPro" id="IPR006128">
    <property type="entry name" value="Lipoprotein_PsaA-like"/>
</dbReference>
<evidence type="ECO:0000313" key="7">
    <source>
        <dbReference type="EMBL" id="APZ92683.1"/>
    </source>
</evidence>
<evidence type="ECO:0000256" key="3">
    <source>
        <dbReference type="ARBA" id="ARBA00022448"/>
    </source>
</evidence>
<dbReference type="Gene3D" id="3.40.50.1980">
    <property type="entry name" value="Nitrogenase molybdenum iron protein domain"/>
    <property type="match status" value="2"/>
</dbReference>
<dbReference type="SUPFAM" id="SSF53807">
    <property type="entry name" value="Helical backbone' metal receptor"/>
    <property type="match status" value="1"/>
</dbReference>
<dbReference type="GO" id="GO:0007155">
    <property type="term" value="P:cell adhesion"/>
    <property type="evidence" value="ECO:0007669"/>
    <property type="project" value="InterPro"/>
</dbReference>
<dbReference type="PRINTS" id="PR00690">
    <property type="entry name" value="ADHESNFAMILY"/>
</dbReference>
<comment type="similarity">
    <text evidence="2 6">Belongs to the bacterial solute-binding protein 9 family.</text>
</comment>
<organism evidence="7 8">
    <name type="scientific">Fuerstiella marisgermanici</name>
    <dbReference type="NCBI Taxonomy" id="1891926"/>
    <lineage>
        <taxon>Bacteria</taxon>
        <taxon>Pseudomonadati</taxon>
        <taxon>Planctomycetota</taxon>
        <taxon>Planctomycetia</taxon>
        <taxon>Planctomycetales</taxon>
        <taxon>Planctomycetaceae</taxon>
        <taxon>Fuerstiella</taxon>
    </lineage>
</organism>
<dbReference type="InterPro" id="IPR050492">
    <property type="entry name" value="Bact_metal-bind_prot9"/>
</dbReference>
<sequence>MIIRSITENGLRLEANVPRWRRFDAKSRGTSNARNGVRSRELRRRFHLLFAVALPLFLFLGGCAKPAESENGEAGVVETFDGDGPIKVVCTTNIIKDLVRQIGGKHVTVTAIMDGPSIDPHSYTPSPKDTNLLTAADLVVYSGLHLEGQFDAALESLKHRGIPVICVTDGLKNESPSRLIQTDDGVADPHVWFDPNLWATCGEWLGSELSTFDPSHAEDYNAAAERFAVQMKDTIAEGVKLLANVPDDRRVLVTAHDAFEYFAQAFNFEVQAVQGISTESEPGVRRINQLIDLLVARKIGAVFTEQSVSEKNIQALVAGCESAGHQLTIGGKLFSDTAGPEGTPEETLAGALLHNIREIAAALETKKGQ</sequence>
<dbReference type="KEGG" id="fmr:Fuma_02294"/>
<accession>A0A1P8WF65</accession>
<name>A0A1P8WF65_9PLAN</name>
<dbReference type="GO" id="GO:0030001">
    <property type="term" value="P:metal ion transport"/>
    <property type="evidence" value="ECO:0007669"/>
    <property type="project" value="InterPro"/>
</dbReference>
<gene>
    <name evidence="7" type="primary">troA</name>
    <name evidence="7" type="ORF">Fuma_02294</name>
</gene>
<dbReference type="InterPro" id="IPR006129">
    <property type="entry name" value="AdhesinB"/>
</dbReference>